<accession>A0ABW7P311</accession>
<keyword evidence="6" id="KW-1185">Reference proteome</keyword>
<dbReference type="Pfam" id="PF13458">
    <property type="entry name" value="Peripla_BP_6"/>
    <property type="match status" value="1"/>
</dbReference>
<evidence type="ECO:0000259" key="4">
    <source>
        <dbReference type="Pfam" id="PF13458"/>
    </source>
</evidence>
<comment type="similarity">
    <text evidence="1">Belongs to the leucine-binding protein family.</text>
</comment>
<feature type="signal peptide" evidence="3">
    <location>
        <begin position="1"/>
        <end position="26"/>
    </location>
</feature>
<evidence type="ECO:0000313" key="5">
    <source>
        <dbReference type="EMBL" id="MFH7565872.1"/>
    </source>
</evidence>
<dbReference type="PANTHER" id="PTHR30483:SF37">
    <property type="entry name" value="ABC TRANSPORTER SUBSTRATE-BINDING PROTEIN"/>
    <property type="match status" value="1"/>
</dbReference>
<feature type="domain" description="Leucine-binding protein" evidence="4">
    <location>
        <begin position="38"/>
        <end position="390"/>
    </location>
</feature>
<feature type="chain" id="PRO_5046363011" evidence="3">
    <location>
        <begin position="27"/>
        <end position="415"/>
    </location>
</feature>
<dbReference type="EMBL" id="JBGFTR010000016">
    <property type="protein sequence ID" value="MFH7565872.1"/>
    <property type="molecule type" value="Genomic_DNA"/>
</dbReference>
<evidence type="ECO:0000313" key="6">
    <source>
        <dbReference type="Proteomes" id="UP001610706"/>
    </source>
</evidence>
<dbReference type="InterPro" id="IPR028081">
    <property type="entry name" value="Leu-bd"/>
</dbReference>
<evidence type="ECO:0000256" key="3">
    <source>
        <dbReference type="SAM" id="SignalP"/>
    </source>
</evidence>
<dbReference type="InterPro" id="IPR028082">
    <property type="entry name" value="Peripla_BP_I"/>
</dbReference>
<evidence type="ECO:0000256" key="1">
    <source>
        <dbReference type="ARBA" id="ARBA00010062"/>
    </source>
</evidence>
<dbReference type="SUPFAM" id="SSF53822">
    <property type="entry name" value="Periplasmic binding protein-like I"/>
    <property type="match status" value="1"/>
</dbReference>
<dbReference type="CDD" id="cd06330">
    <property type="entry name" value="PBP1_As_SBP-like"/>
    <property type="match status" value="1"/>
</dbReference>
<comment type="caution">
    <text evidence="5">The sequence shown here is derived from an EMBL/GenBank/DDBJ whole genome shotgun (WGS) entry which is preliminary data.</text>
</comment>
<dbReference type="PANTHER" id="PTHR30483">
    <property type="entry name" value="LEUCINE-SPECIFIC-BINDING PROTEIN"/>
    <property type="match status" value="1"/>
</dbReference>
<dbReference type="InterPro" id="IPR051010">
    <property type="entry name" value="BCAA_transport"/>
</dbReference>
<proteinExistence type="inferred from homology"/>
<evidence type="ECO:0000256" key="2">
    <source>
        <dbReference type="ARBA" id="ARBA00022729"/>
    </source>
</evidence>
<name>A0ABW7P311_9GAMM</name>
<protein>
    <submittedName>
        <fullName evidence="5">ABC transporter substrate-binding protein</fullName>
    </submittedName>
</protein>
<gene>
    <name evidence="5" type="ORF">AB9R89_11115</name>
</gene>
<reference evidence="5 6" key="1">
    <citation type="submission" date="2024-08" db="EMBL/GenBank/DDBJ databases">
        <title>Oceanimonas smirnovii Genome sequencing and assembly.</title>
        <authorList>
            <person name="Tang B."/>
        </authorList>
    </citation>
    <scope>NUCLEOTIDE SEQUENCE [LARGE SCALE GENOMIC DNA]</scope>
    <source>
        <strain evidence="5 6">OS2020-119</strain>
    </source>
</reference>
<dbReference type="Gene3D" id="3.40.50.2300">
    <property type="match status" value="2"/>
</dbReference>
<dbReference type="Proteomes" id="UP001610706">
    <property type="component" value="Unassembled WGS sequence"/>
</dbReference>
<organism evidence="5 6">
    <name type="scientific">Oceanimonas smirnovii</name>
    <dbReference type="NCBI Taxonomy" id="264574"/>
    <lineage>
        <taxon>Bacteria</taxon>
        <taxon>Pseudomonadati</taxon>
        <taxon>Pseudomonadota</taxon>
        <taxon>Gammaproteobacteria</taxon>
        <taxon>Aeromonadales</taxon>
        <taxon>Aeromonadaceae</taxon>
        <taxon>Oceanimonas</taxon>
    </lineage>
</organism>
<sequence length="415" mass="46358">MMTAYLRLPFLWCSLLTLLMLMPAQANISLGADADEAQVKVGCLYPLSGRGGLYGLDSVVGIQVALDWLKLQPVDYPRMQIFIADTRSRPSRTTRLAREFVRERNARFICGVVNSAIALEVAEVVSSERAFFIGTDHASPRLTKPEVSPYYFRVSNNSRQSMYAAARYIKDSFKHSATSPLRISYLGPDYDYGYQMWQDLQQALQLAGVHFSVVTALWPNLYEPDYTPYIEALKQQPSDLMINSLWGGDLVAFIEQGNQASLFQHAPFANFDTGGNYEVLSALKDDMPTGLILSARHHNNWPATDYNRWFVQRFHTLSGRYPSYAAQGAFAGILAIAESLRIAGVHANSTEIRNALEGLQLKLPEDPPGFTSYMDPITHQIQQVIAIGRSQPDTSLPPASRLLGDWKVYPPTPLP</sequence>
<keyword evidence="2 3" id="KW-0732">Signal</keyword>
<dbReference type="RefSeq" id="WP_395535100.1">
    <property type="nucleotide sequence ID" value="NZ_CP166302.1"/>
</dbReference>